<dbReference type="PANTHER" id="PTHR33909:SF1">
    <property type="entry name" value="SEC TRANSLOCON ACCESSORY COMPLEX SUBUNIT YAJC"/>
    <property type="match status" value="1"/>
</dbReference>
<evidence type="ECO:0000256" key="1">
    <source>
        <dbReference type="ARBA" id="ARBA00004162"/>
    </source>
</evidence>
<evidence type="ECO:0000313" key="12">
    <source>
        <dbReference type="Proteomes" id="UP000093352"/>
    </source>
</evidence>
<gene>
    <name evidence="11" type="primary">yajC</name>
    <name evidence="11" type="ORF">BBG48_004920</name>
</gene>
<organism evidence="11 12">
    <name type="scientific">Criibacterium bergeronii</name>
    <dbReference type="NCBI Taxonomy" id="1871336"/>
    <lineage>
        <taxon>Bacteria</taxon>
        <taxon>Bacillati</taxon>
        <taxon>Bacillota</taxon>
        <taxon>Clostridia</taxon>
        <taxon>Peptostreptococcales</taxon>
        <taxon>Filifactoraceae</taxon>
        <taxon>Criibacterium</taxon>
    </lineage>
</organism>
<keyword evidence="3" id="KW-0813">Transport</keyword>
<feature type="transmembrane region" description="Helical" evidence="10">
    <location>
        <begin position="6"/>
        <end position="28"/>
    </location>
</feature>
<dbReference type="NCBIfam" id="TIGR00739">
    <property type="entry name" value="yajC"/>
    <property type="match status" value="1"/>
</dbReference>
<keyword evidence="6" id="KW-0653">Protein transport</keyword>
<dbReference type="GO" id="GO:0015031">
    <property type="term" value="P:protein transport"/>
    <property type="evidence" value="ECO:0007669"/>
    <property type="project" value="UniProtKB-KW"/>
</dbReference>
<evidence type="ECO:0000256" key="4">
    <source>
        <dbReference type="ARBA" id="ARBA00022475"/>
    </source>
</evidence>
<evidence type="ECO:0000256" key="3">
    <source>
        <dbReference type="ARBA" id="ARBA00022448"/>
    </source>
</evidence>
<protein>
    <submittedName>
        <fullName evidence="11">Preprotein translocase subunit YajC</fullName>
    </submittedName>
</protein>
<evidence type="ECO:0000256" key="7">
    <source>
        <dbReference type="ARBA" id="ARBA00022989"/>
    </source>
</evidence>
<dbReference type="PANTHER" id="PTHR33909">
    <property type="entry name" value="SEC TRANSLOCON ACCESSORY COMPLEX SUBUNIT YAJC"/>
    <property type="match status" value="1"/>
</dbReference>
<name>A0A1C0ADV1_9FIRM</name>
<dbReference type="RefSeq" id="WP_068913556.1">
    <property type="nucleotide sequence ID" value="NZ_MBEW02000007.1"/>
</dbReference>
<evidence type="ECO:0000256" key="2">
    <source>
        <dbReference type="ARBA" id="ARBA00006742"/>
    </source>
</evidence>
<accession>A0A1C0ADV1</accession>
<evidence type="ECO:0000256" key="6">
    <source>
        <dbReference type="ARBA" id="ARBA00022927"/>
    </source>
</evidence>
<dbReference type="GO" id="GO:0005886">
    <property type="term" value="C:plasma membrane"/>
    <property type="evidence" value="ECO:0007669"/>
    <property type="project" value="UniProtKB-SubCell"/>
</dbReference>
<dbReference type="AlphaFoldDB" id="A0A1C0ADV1"/>
<sequence>MFTLSSIVNTSLVLAMFLIVFAVIYYLLNYKNIGKRKKYYEDLHRNLKPGKRIEFCGGIYGNVTKVNKDTLEVMVSKDNIITISRYVVTKIMD</sequence>
<evidence type="ECO:0000256" key="8">
    <source>
        <dbReference type="ARBA" id="ARBA00023010"/>
    </source>
</evidence>
<dbReference type="Proteomes" id="UP000093352">
    <property type="component" value="Unassembled WGS sequence"/>
</dbReference>
<dbReference type="InterPro" id="IPR003849">
    <property type="entry name" value="Preprotein_translocase_YajC"/>
</dbReference>
<evidence type="ECO:0000256" key="9">
    <source>
        <dbReference type="ARBA" id="ARBA00023136"/>
    </source>
</evidence>
<dbReference type="STRING" id="1871336.BBG48_06350"/>
<keyword evidence="5 10" id="KW-0812">Transmembrane</keyword>
<evidence type="ECO:0000256" key="10">
    <source>
        <dbReference type="SAM" id="Phobius"/>
    </source>
</evidence>
<comment type="caution">
    <text evidence="11">The sequence shown here is derived from an EMBL/GenBank/DDBJ whole genome shotgun (WGS) entry which is preliminary data.</text>
</comment>
<proteinExistence type="inferred from homology"/>
<dbReference type="Pfam" id="PF02699">
    <property type="entry name" value="YajC"/>
    <property type="match status" value="1"/>
</dbReference>
<keyword evidence="8" id="KW-0811">Translocation</keyword>
<keyword evidence="4" id="KW-1003">Cell membrane</keyword>
<dbReference type="SMART" id="SM01323">
    <property type="entry name" value="YajC"/>
    <property type="match status" value="1"/>
</dbReference>
<comment type="subcellular location">
    <subcellularLocation>
        <location evidence="1">Cell membrane</location>
        <topology evidence="1">Single-pass membrane protein</topology>
    </subcellularLocation>
</comment>
<reference evidence="11 12" key="1">
    <citation type="journal article" date="2016" name="Genome Announc.">
        <title>Draft Genome Sequence of Criibacterium bergeronii gen. nov., sp. nov., Strain CCRI-22567T, Isolated from a Vaginal Sample from a Woman with Bacterial Vaginosis.</title>
        <authorList>
            <person name="Maheux A.F."/>
            <person name="Berube E."/>
            <person name="Boudreau D.K."/>
            <person name="Raymond F."/>
            <person name="Corbeil J."/>
            <person name="Roy P.H."/>
            <person name="Boissinot M."/>
            <person name="Omar R.F."/>
        </authorList>
    </citation>
    <scope>NUCLEOTIDE SEQUENCE [LARGE SCALE GENOMIC DNA]</scope>
    <source>
        <strain evidence="11 12">CCRI-22567</strain>
    </source>
</reference>
<dbReference type="EMBL" id="MBEW02000007">
    <property type="protein sequence ID" value="RDY21463.1"/>
    <property type="molecule type" value="Genomic_DNA"/>
</dbReference>
<keyword evidence="9 10" id="KW-0472">Membrane</keyword>
<evidence type="ECO:0000313" key="11">
    <source>
        <dbReference type="EMBL" id="RDY21463.1"/>
    </source>
</evidence>
<comment type="similarity">
    <text evidence="2">Belongs to the YajC family.</text>
</comment>
<keyword evidence="7 10" id="KW-1133">Transmembrane helix</keyword>
<evidence type="ECO:0000256" key="5">
    <source>
        <dbReference type="ARBA" id="ARBA00022692"/>
    </source>
</evidence>
<keyword evidence="12" id="KW-1185">Reference proteome</keyword>